<protein>
    <submittedName>
        <fullName evidence="7">Leucine/isoleucine/valine transporter permease subunit</fullName>
    </submittedName>
</protein>
<feature type="transmembrane region" description="Helical" evidence="6">
    <location>
        <begin position="84"/>
        <end position="102"/>
    </location>
</feature>
<dbReference type="EMBL" id="UFXL01000001">
    <property type="protein sequence ID" value="SUY78591.1"/>
    <property type="molecule type" value="Genomic_DNA"/>
</dbReference>
<proteinExistence type="predicted"/>
<dbReference type="RefSeq" id="WP_003081508.1">
    <property type="nucleotide sequence ID" value="NZ_BBJZ01000022.1"/>
</dbReference>
<keyword evidence="4 6" id="KW-1133">Transmembrane helix</keyword>
<sequence length="329" mass="35512">MKLEKHCLFALMALAALLPLMVSDQYLLHIAIMVLFYAVLASSLNLVVGYVGEFSLGHTAFLGTGAYAAAILSTQYGWPIWATIPTAGLLAALVGVIIGGITLRLQGPFFVIVTLSFAEVLRLVADNWIALTNGPMGIAGIPQPSWLGDSGNLAAKQFYYGIAWTLLAITLYLSFRFVYSNAGRAAVAVRENRYVAQSIGIRPLSYSMMALVLGALLSGMAGGFYAHYISFVGPEVFRFAFMVSMIIMVLVGGKGTLVGPLIGALLVTFLEEYLREAKELRLSIFGLVVIAIVLFLPRGLMSFVIQWRESRQANALKAQASLKAEGRTA</sequence>
<evidence type="ECO:0000256" key="1">
    <source>
        <dbReference type="ARBA" id="ARBA00004651"/>
    </source>
</evidence>
<dbReference type="Proteomes" id="UP000255070">
    <property type="component" value="Unassembled WGS sequence"/>
</dbReference>
<keyword evidence="2" id="KW-1003">Cell membrane</keyword>
<keyword evidence="8" id="KW-1185">Reference proteome</keyword>
<dbReference type="CDD" id="cd06581">
    <property type="entry name" value="TM_PBP1_LivM_like"/>
    <property type="match status" value="1"/>
</dbReference>
<feature type="transmembrane region" description="Helical" evidence="6">
    <location>
        <begin position="282"/>
        <end position="305"/>
    </location>
</feature>
<feature type="transmembrane region" description="Helical" evidence="6">
    <location>
        <begin position="59"/>
        <end position="78"/>
    </location>
</feature>
<evidence type="ECO:0000313" key="7">
    <source>
        <dbReference type="EMBL" id="SUY78591.1"/>
    </source>
</evidence>
<evidence type="ECO:0000256" key="5">
    <source>
        <dbReference type="ARBA" id="ARBA00023136"/>
    </source>
</evidence>
<evidence type="ECO:0000256" key="4">
    <source>
        <dbReference type="ARBA" id="ARBA00022989"/>
    </source>
</evidence>
<dbReference type="PANTHER" id="PTHR30482">
    <property type="entry name" value="HIGH-AFFINITY BRANCHED-CHAIN AMINO ACID TRANSPORT SYSTEM PERMEASE"/>
    <property type="match status" value="1"/>
</dbReference>
<comment type="caution">
    <text evidence="7">The sequence shown here is derived from an EMBL/GenBank/DDBJ whole genome shotgun (WGS) entry which is preliminary data.</text>
</comment>
<dbReference type="GO" id="GO:0015658">
    <property type="term" value="F:branched-chain amino acid transmembrane transporter activity"/>
    <property type="evidence" value="ECO:0007669"/>
    <property type="project" value="InterPro"/>
</dbReference>
<organism evidence="7 8">
    <name type="scientific">Comamonas testosteroni</name>
    <name type="common">Pseudomonas testosteroni</name>
    <dbReference type="NCBI Taxonomy" id="285"/>
    <lineage>
        <taxon>Bacteria</taxon>
        <taxon>Pseudomonadati</taxon>
        <taxon>Pseudomonadota</taxon>
        <taxon>Betaproteobacteria</taxon>
        <taxon>Burkholderiales</taxon>
        <taxon>Comamonadaceae</taxon>
        <taxon>Comamonas</taxon>
    </lineage>
</organism>
<feature type="transmembrane region" description="Helical" evidence="6">
    <location>
        <begin position="239"/>
        <end position="270"/>
    </location>
</feature>
<dbReference type="PANTHER" id="PTHR30482:SF20">
    <property type="entry name" value="HIGH-AFFINITY BRANCHED-CHAIN AMINO ACID TRANSPORT SYSTEM PERMEASE PROTEIN LIVM"/>
    <property type="match status" value="1"/>
</dbReference>
<feature type="transmembrane region" description="Helical" evidence="6">
    <location>
        <begin position="109"/>
        <end position="125"/>
    </location>
</feature>
<dbReference type="GO" id="GO:0005886">
    <property type="term" value="C:plasma membrane"/>
    <property type="evidence" value="ECO:0007669"/>
    <property type="project" value="UniProtKB-SubCell"/>
</dbReference>
<comment type="subcellular location">
    <subcellularLocation>
        <location evidence="1">Cell membrane</location>
        <topology evidence="1">Multi-pass membrane protein</topology>
    </subcellularLocation>
</comment>
<dbReference type="InterPro" id="IPR043428">
    <property type="entry name" value="LivM-like"/>
</dbReference>
<evidence type="ECO:0000256" key="3">
    <source>
        <dbReference type="ARBA" id="ARBA00022692"/>
    </source>
</evidence>
<feature type="transmembrane region" description="Helical" evidence="6">
    <location>
        <begin position="33"/>
        <end position="52"/>
    </location>
</feature>
<feature type="transmembrane region" description="Helical" evidence="6">
    <location>
        <begin position="200"/>
        <end position="227"/>
    </location>
</feature>
<evidence type="ECO:0000256" key="6">
    <source>
        <dbReference type="SAM" id="Phobius"/>
    </source>
</evidence>
<reference evidence="7 8" key="1">
    <citation type="submission" date="2018-06" db="EMBL/GenBank/DDBJ databases">
        <authorList>
            <consortium name="Pathogen Informatics"/>
            <person name="Doyle S."/>
        </authorList>
    </citation>
    <scope>NUCLEOTIDE SEQUENCE [LARGE SCALE GENOMIC DNA]</scope>
    <source>
        <strain evidence="7 8">NCTC10698</strain>
    </source>
</reference>
<gene>
    <name evidence="7" type="ORF">NCTC10698_03508</name>
</gene>
<dbReference type="AlphaFoldDB" id="A0A8B4S6G6"/>
<dbReference type="InterPro" id="IPR001851">
    <property type="entry name" value="ABC_transp_permease"/>
</dbReference>
<accession>A0A8B4S6G6</accession>
<keyword evidence="3 6" id="KW-0812">Transmembrane</keyword>
<name>A0A8B4S6G6_COMTE</name>
<feature type="transmembrane region" description="Helical" evidence="6">
    <location>
        <begin position="158"/>
        <end position="179"/>
    </location>
</feature>
<evidence type="ECO:0000313" key="8">
    <source>
        <dbReference type="Proteomes" id="UP000255070"/>
    </source>
</evidence>
<keyword evidence="5 6" id="KW-0472">Membrane</keyword>
<dbReference type="GeneID" id="63998387"/>
<evidence type="ECO:0000256" key="2">
    <source>
        <dbReference type="ARBA" id="ARBA00022475"/>
    </source>
</evidence>
<dbReference type="Pfam" id="PF02653">
    <property type="entry name" value="BPD_transp_2"/>
    <property type="match status" value="1"/>
</dbReference>